<protein>
    <submittedName>
        <fullName evidence="3">Putative alkaline shock family protein YloU</fullName>
    </submittedName>
</protein>
<reference evidence="3 4" key="1">
    <citation type="submission" date="2020-07" db="EMBL/GenBank/DDBJ databases">
        <title>Sequencing the genomes of 1000 actinobacteria strains.</title>
        <authorList>
            <person name="Klenk H.-P."/>
        </authorList>
    </citation>
    <scope>NUCLEOTIDE SEQUENCE [LARGE SCALE GENOMIC DNA]</scope>
    <source>
        <strain evidence="3 4">LI1</strain>
    </source>
</reference>
<dbReference type="RefSeq" id="WP_179578261.1">
    <property type="nucleotide sequence ID" value="NZ_JACCFM010000001.1"/>
</dbReference>
<evidence type="ECO:0000256" key="2">
    <source>
        <dbReference type="SAM" id="MobiDB-lite"/>
    </source>
</evidence>
<evidence type="ECO:0000313" key="4">
    <source>
        <dbReference type="Proteomes" id="UP000537260"/>
    </source>
</evidence>
<proteinExistence type="inferred from homology"/>
<dbReference type="Pfam" id="PF03780">
    <property type="entry name" value="Asp23"/>
    <property type="match status" value="1"/>
</dbReference>
<sequence length="159" mass="16240">MANENLNQSTSGQTVQPGAARIPAATGMSSSGKTVIADGVIAKVASIAAREVPGVYALGGGAERMLGAVRDVIGNTDHGQGVRVEVGETQVAADLTIVADYPVPLQKVADDVRAAVYQVIQELVGMEVTEVNVTISDVHTGDDDAQSTGENVGKGARVQ</sequence>
<comment type="caution">
    <text evidence="3">The sequence shown here is derived from an EMBL/GenBank/DDBJ whole genome shotgun (WGS) entry which is preliminary data.</text>
</comment>
<dbReference type="EMBL" id="JACCFM010000001">
    <property type="protein sequence ID" value="NYJ19499.1"/>
    <property type="molecule type" value="Genomic_DNA"/>
</dbReference>
<dbReference type="PANTHER" id="PTHR34297:SF3">
    <property type="entry name" value="ALKALINE SHOCK PROTEIN 23"/>
    <property type="match status" value="1"/>
</dbReference>
<name>A0A7Z0EEI9_9MICO</name>
<organism evidence="3 4">
    <name type="scientific">Glaciibacter psychrotolerans</name>
    <dbReference type="NCBI Taxonomy" id="670054"/>
    <lineage>
        <taxon>Bacteria</taxon>
        <taxon>Bacillati</taxon>
        <taxon>Actinomycetota</taxon>
        <taxon>Actinomycetes</taxon>
        <taxon>Micrococcales</taxon>
        <taxon>Microbacteriaceae</taxon>
        <taxon>Glaciibacter</taxon>
    </lineage>
</organism>
<feature type="region of interest" description="Disordered" evidence="2">
    <location>
        <begin position="139"/>
        <end position="159"/>
    </location>
</feature>
<evidence type="ECO:0000256" key="1">
    <source>
        <dbReference type="ARBA" id="ARBA00005721"/>
    </source>
</evidence>
<dbReference type="InterPro" id="IPR005531">
    <property type="entry name" value="Asp23"/>
</dbReference>
<dbReference type="Proteomes" id="UP000537260">
    <property type="component" value="Unassembled WGS sequence"/>
</dbReference>
<accession>A0A7Z0EEI9</accession>
<keyword evidence="4" id="KW-1185">Reference proteome</keyword>
<dbReference type="PANTHER" id="PTHR34297">
    <property type="entry name" value="HYPOTHETICAL CYTOSOLIC PROTEIN-RELATED"/>
    <property type="match status" value="1"/>
</dbReference>
<evidence type="ECO:0000313" key="3">
    <source>
        <dbReference type="EMBL" id="NYJ19499.1"/>
    </source>
</evidence>
<gene>
    <name evidence="3" type="ORF">HNR05_001290</name>
</gene>
<dbReference type="AlphaFoldDB" id="A0A7Z0EEI9"/>
<comment type="similarity">
    <text evidence="1">Belongs to the asp23 family.</text>
</comment>